<dbReference type="SUPFAM" id="SSF52242">
    <property type="entry name" value="Cobalamin (vitamin B12)-binding domain"/>
    <property type="match status" value="1"/>
</dbReference>
<evidence type="ECO:0000256" key="2">
    <source>
        <dbReference type="ARBA" id="ARBA00008465"/>
    </source>
</evidence>
<comment type="cofactor">
    <cofactor evidence="1">
        <name>adenosylcob(III)alamin</name>
        <dbReference type="ChEBI" id="CHEBI:18408"/>
    </cofactor>
</comment>
<feature type="domain" description="Methylmalonyl-CoA mutase alpha/beta chain catalytic" evidence="6">
    <location>
        <begin position="148"/>
        <end position="449"/>
    </location>
</feature>
<dbReference type="Pfam" id="PF01642">
    <property type="entry name" value="MM_CoA_mutase"/>
    <property type="match status" value="1"/>
</dbReference>
<evidence type="ECO:0000256" key="1">
    <source>
        <dbReference type="ARBA" id="ARBA00001922"/>
    </source>
</evidence>
<dbReference type="Gene3D" id="3.20.20.240">
    <property type="entry name" value="Methylmalonyl-CoA mutase"/>
    <property type="match status" value="1"/>
</dbReference>
<dbReference type="Proteomes" id="UP001596161">
    <property type="component" value="Unassembled WGS sequence"/>
</dbReference>
<keyword evidence="3" id="KW-0846">Cobalamin</keyword>
<keyword evidence="8" id="KW-1185">Reference proteome</keyword>
<dbReference type="PANTHER" id="PTHR48101:SF1">
    <property type="entry name" value="METHYLMALONYL-COA MUTASE, LARGE SUBUNIT"/>
    <property type="match status" value="1"/>
</dbReference>
<evidence type="ECO:0000256" key="5">
    <source>
        <dbReference type="ARBA" id="ARBA00023285"/>
    </source>
</evidence>
<reference evidence="8" key="1">
    <citation type="journal article" date="2019" name="Int. J. Syst. Evol. Microbiol.">
        <title>The Global Catalogue of Microorganisms (GCM) 10K type strain sequencing project: providing services to taxonomists for standard genome sequencing and annotation.</title>
        <authorList>
            <consortium name="The Broad Institute Genomics Platform"/>
            <consortium name="The Broad Institute Genome Sequencing Center for Infectious Disease"/>
            <person name="Wu L."/>
            <person name="Ma J."/>
        </authorList>
    </citation>
    <scope>NUCLEOTIDE SEQUENCE [LARGE SCALE GENOMIC DNA]</scope>
    <source>
        <strain evidence="8">KACC 12602</strain>
    </source>
</reference>
<evidence type="ECO:0000259" key="6">
    <source>
        <dbReference type="Pfam" id="PF01642"/>
    </source>
</evidence>
<protein>
    <submittedName>
        <fullName evidence="7">Methylmalonyl-CoA mutase family protein</fullName>
    </submittedName>
</protein>
<dbReference type="PANTHER" id="PTHR48101">
    <property type="entry name" value="METHYLMALONYL-COA MUTASE, MITOCHONDRIAL-RELATED"/>
    <property type="match status" value="1"/>
</dbReference>
<dbReference type="Gene3D" id="3.40.50.280">
    <property type="entry name" value="Cobalamin-binding domain"/>
    <property type="match status" value="1"/>
</dbReference>
<dbReference type="InterPro" id="IPR006099">
    <property type="entry name" value="MeMalonylCoA_mutase_a/b_cat"/>
</dbReference>
<organism evidence="7 8">
    <name type="scientific">Adhaeribacter terreus</name>
    <dbReference type="NCBI Taxonomy" id="529703"/>
    <lineage>
        <taxon>Bacteria</taxon>
        <taxon>Pseudomonadati</taxon>
        <taxon>Bacteroidota</taxon>
        <taxon>Cytophagia</taxon>
        <taxon>Cytophagales</taxon>
        <taxon>Hymenobacteraceae</taxon>
        <taxon>Adhaeribacter</taxon>
    </lineage>
</organism>
<comment type="caution">
    <text evidence="7">The sequence shown here is derived from an EMBL/GenBank/DDBJ whole genome shotgun (WGS) entry which is preliminary data.</text>
</comment>
<comment type="similarity">
    <text evidence="2">Belongs to the methylmalonyl-CoA mutase family.</text>
</comment>
<evidence type="ECO:0000313" key="7">
    <source>
        <dbReference type="EMBL" id="MFC5269536.1"/>
    </source>
</evidence>
<gene>
    <name evidence="7" type="ORF">ACFPIB_02865</name>
</gene>
<evidence type="ECO:0000313" key="8">
    <source>
        <dbReference type="Proteomes" id="UP001596161"/>
    </source>
</evidence>
<evidence type="ECO:0000256" key="4">
    <source>
        <dbReference type="ARBA" id="ARBA00023235"/>
    </source>
</evidence>
<dbReference type="SUPFAM" id="SSF51703">
    <property type="entry name" value="Cobalamin (vitamin B12)-dependent enzymes"/>
    <property type="match status" value="1"/>
</dbReference>
<proteinExistence type="inferred from homology"/>
<sequence>MNEAKSETPLFNEFTPVNAETWEERIRKDLRDGAYNSLLWQTDEGITVKPFYSRQDLPANLASKPDDFPFVRTTKARDNHWDNVQTIYVRRESQPSIDKAAAALERGATGIHFILKEPVDFDFGYLFSKSVMHGAFISFTFPVAPETYLKQYLDCARQNNYDLALLRGFIHFEPIDDEPFHLPPYSCLPEMLDLVKDAPNLYPIAISGQQCSNYGCLLTQEIALVLSAAVSVIEYCEKHDIAPEKVISRMQFHLTAGTNYFFEIAKLRALRLLWSAIVSSYGLHGEVASRLRIHVSTSRWFHTVFDPHVNLLRGTTEAMSAVLGGCDSLSIAPFDKLYKTPDDFSERISRNISVILKEEAYLDKAIDPAAGSYYVESLTKEMAEKAWEYFQVLEGKGGFKKALESEFISCEIKKITEQKFKALTNREQILVGTNKYPNASEKVDFDPERLMQSKYYDTNRAAYPFEIMRLASEMHFQKKKKKARALIAVIGTKLHEHMHASFAKEFFDCANFDTHVLHFENTEDAAEALQNNDSKVMVLSGSDEQYLHFNQELTTRIRNNSHKPVLIMAATPQHMEDEMMEKGFDQYIFQGCDINSIVNCVQKKVLLEDEPLD</sequence>
<dbReference type="EMBL" id="JBHSKT010000001">
    <property type="protein sequence ID" value="MFC5269536.1"/>
    <property type="molecule type" value="Genomic_DNA"/>
</dbReference>
<name>A0ABW0E8H4_9BACT</name>
<accession>A0ABW0E8H4</accession>
<dbReference type="InterPro" id="IPR036724">
    <property type="entry name" value="Cobalamin-bd_sf"/>
</dbReference>
<evidence type="ECO:0000256" key="3">
    <source>
        <dbReference type="ARBA" id="ARBA00022628"/>
    </source>
</evidence>
<dbReference type="RefSeq" id="WP_378015912.1">
    <property type="nucleotide sequence ID" value="NZ_JBHSKT010000001.1"/>
</dbReference>
<dbReference type="InterPro" id="IPR016176">
    <property type="entry name" value="Cbl-dep_enz_cat"/>
</dbReference>
<keyword evidence="5" id="KW-0170">Cobalt</keyword>
<keyword evidence="4" id="KW-0413">Isomerase</keyword>